<feature type="region of interest" description="Disordered" evidence="1">
    <location>
        <begin position="246"/>
        <end position="396"/>
    </location>
</feature>
<feature type="compositionally biased region" description="Basic and acidic residues" evidence="1">
    <location>
        <begin position="260"/>
        <end position="272"/>
    </location>
</feature>
<gene>
    <name evidence="2" type="ORF">D9758_016591</name>
</gene>
<dbReference type="Proteomes" id="UP000559256">
    <property type="component" value="Unassembled WGS sequence"/>
</dbReference>
<evidence type="ECO:0000313" key="2">
    <source>
        <dbReference type="EMBL" id="KAF5333760.1"/>
    </source>
</evidence>
<feature type="region of interest" description="Disordered" evidence="1">
    <location>
        <begin position="175"/>
        <end position="208"/>
    </location>
</feature>
<sequence length="411" mass="45009">MKVFSDGESEQERELERKRERGREQKKVEMKSETRNDHNPNKDEEVDAVVDEDVDADLGLESDSDHESSTLDFNYLADTFSHTSSERGLWKDDPPATHWNRPTAAQRTLLESVSDSALLTLSTLAEEALRAPDLDLQQLPRSFQLHRLRAQELITSPTVPNANTGRRCSTTTAYSYSSASSLPPSSPPTSPLSHHGYMEVDADNDHGMDMDIDSGMGVGVEDNLVRQDGGALKGIEVLESKALTSYESTDGSRTDNVNGYDHEEQSHRRTEASEEDGVQIETIQSDEKQQPPSSPPSVFSVLEDSGEYKTPSDEANATPSEPSHSMEQSSKDRIRMVSPLPPSPLLSPSLPLDLPTPTTTTIPTSIPSPGPTLAVLTSHLESEPEPEPEPEPPVNVDVQTFSTLSILTILA</sequence>
<accession>A0A8H5FE46</accession>
<keyword evidence="3" id="KW-1185">Reference proteome</keyword>
<name>A0A8H5FE46_9AGAR</name>
<dbReference type="AlphaFoldDB" id="A0A8H5FE46"/>
<reference evidence="2 3" key="1">
    <citation type="journal article" date="2020" name="ISME J.">
        <title>Uncovering the hidden diversity of litter-decomposition mechanisms in mushroom-forming fungi.</title>
        <authorList>
            <person name="Floudas D."/>
            <person name="Bentzer J."/>
            <person name="Ahren D."/>
            <person name="Johansson T."/>
            <person name="Persson P."/>
            <person name="Tunlid A."/>
        </authorList>
    </citation>
    <scope>NUCLEOTIDE SEQUENCE [LARGE SCALE GENOMIC DNA]</scope>
    <source>
        <strain evidence="2 3">CBS 291.85</strain>
    </source>
</reference>
<organism evidence="2 3">
    <name type="scientific">Tetrapyrgos nigripes</name>
    <dbReference type="NCBI Taxonomy" id="182062"/>
    <lineage>
        <taxon>Eukaryota</taxon>
        <taxon>Fungi</taxon>
        <taxon>Dikarya</taxon>
        <taxon>Basidiomycota</taxon>
        <taxon>Agaricomycotina</taxon>
        <taxon>Agaricomycetes</taxon>
        <taxon>Agaricomycetidae</taxon>
        <taxon>Agaricales</taxon>
        <taxon>Marasmiineae</taxon>
        <taxon>Marasmiaceae</taxon>
        <taxon>Tetrapyrgos</taxon>
    </lineage>
</organism>
<feature type="compositionally biased region" description="Polar residues" evidence="1">
    <location>
        <begin position="313"/>
        <end position="328"/>
    </location>
</feature>
<dbReference type="EMBL" id="JAACJM010000288">
    <property type="protein sequence ID" value="KAF5333760.1"/>
    <property type="molecule type" value="Genomic_DNA"/>
</dbReference>
<feature type="region of interest" description="Disordered" evidence="1">
    <location>
        <begin position="1"/>
        <end position="71"/>
    </location>
</feature>
<evidence type="ECO:0000256" key="1">
    <source>
        <dbReference type="SAM" id="MobiDB-lite"/>
    </source>
</evidence>
<feature type="compositionally biased region" description="Low complexity" evidence="1">
    <location>
        <begin position="346"/>
        <end position="373"/>
    </location>
</feature>
<comment type="caution">
    <text evidence="2">The sequence shown here is derived from an EMBL/GenBank/DDBJ whole genome shotgun (WGS) entry which is preliminary data.</text>
</comment>
<feature type="compositionally biased region" description="Basic and acidic residues" evidence="1">
    <location>
        <begin position="10"/>
        <end position="43"/>
    </location>
</feature>
<feature type="compositionally biased region" description="Acidic residues" evidence="1">
    <location>
        <begin position="44"/>
        <end position="62"/>
    </location>
</feature>
<feature type="compositionally biased region" description="Polar residues" evidence="1">
    <location>
        <begin position="246"/>
        <end position="257"/>
    </location>
</feature>
<evidence type="ECO:0000313" key="3">
    <source>
        <dbReference type="Proteomes" id="UP000559256"/>
    </source>
</evidence>
<proteinExistence type="predicted"/>
<protein>
    <submittedName>
        <fullName evidence="2">Uncharacterized protein</fullName>
    </submittedName>
</protein>